<keyword evidence="4" id="KW-1185">Reference proteome</keyword>
<dbReference type="RefSeq" id="WP_133821844.1">
    <property type="nucleotide sequence ID" value="NZ_SNZH01000027.1"/>
</dbReference>
<organism evidence="3 4">
    <name type="scientific">Tahibacter aquaticus</name>
    <dbReference type="NCBI Taxonomy" id="520092"/>
    <lineage>
        <taxon>Bacteria</taxon>
        <taxon>Pseudomonadati</taxon>
        <taxon>Pseudomonadota</taxon>
        <taxon>Gammaproteobacteria</taxon>
        <taxon>Lysobacterales</taxon>
        <taxon>Rhodanobacteraceae</taxon>
        <taxon>Tahibacter</taxon>
    </lineage>
</organism>
<comment type="caution">
    <text evidence="3">The sequence shown here is derived from an EMBL/GenBank/DDBJ whole genome shotgun (WGS) entry which is preliminary data.</text>
</comment>
<feature type="transmembrane region" description="Helical" evidence="1">
    <location>
        <begin position="251"/>
        <end position="270"/>
    </location>
</feature>
<evidence type="ECO:0000256" key="1">
    <source>
        <dbReference type="SAM" id="Phobius"/>
    </source>
</evidence>
<feature type="transmembrane region" description="Helical" evidence="1">
    <location>
        <begin position="377"/>
        <end position="398"/>
    </location>
</feature>
<feature type="domain" description="Protein-glutamine gamma-glutamyltransferase-like C-terminal" evidence="2">
    <location>
        <begin position="456"/>
        <end position="526"/>
    </location>
</feature>
<feature type="transmembrane region" description="Helical" evidence="1">
    <location>
        <begin position="169"/>
        <end position="190"/>
    </location>
</feature>
<proteinExistence type="predicted"/>
<gene>
    <name evidence="3" type="ORF">DFR29_12713</name>
</gene>
<name>A0A4R6YIS0_9GAMM</name>
<sequence>MRVEGLTVALRPRSSWEATDLGFALVRRHAGTIWRSWVLVTLPVFLLLNLAGALLDLVGLAVLVFWWLKPVFDRVPLFILSRAVFGAAPSVAETVRAQASWGWRSMLPWLTWRRLHPARGLVLPVDLLEGLKGPRRSERVRVLQRAASGTSALTTLVAVNMETMLSFSIVALAVMFVPIEFLSVASKAVWEDLLLDMPLWARLLQNLCYWIAMSVIEPFFVGAGFGLYLNRRTQLEAWDVELAFRRLAARLAGTVPLLVLAAGLLLATALPGPLRAAEAETAKETPEQQDKVGGVAAETVEEDTAGAAPDSLQRIFAGEYYEGDAEFRAAVDKAYADPDLSPKTTVTTWERIAPPDPSEPFKPVSPSLQWIQTVGQGMAFVAENILWVLVAVLLVLIVRYHRLWLSWVGDRFERERQPDPLQEHAIALPDRLPDDLPGAVRTLWRQGQQRAALALLYRAAVLRLDERLGTPAPPGATESECLRRARRLGEDAYAGLFARIVRCWQAAAYARRLPSAAELENLLTAWTEARTEARSVVA</sequence>
<dbReference type="InterPro" id="IPR025403">
    <property type="entry name" value="TgpA-like_C"/>
</dbReference>
<evidence type="ECO:0000259" key="2">
    <source>
        <dbReference type="Pfam" id="PF13559"/>
    </source>
</evidence>
<keyword evidence="1" id="KW-0472">Membrane</keyword>
<protein>
    <submittedName>
        <fullName evidence="3">Uncharacterized protein DUF4129</fullName>
    </submittedName>
</protein>
<dbReference type="EMBL" id="SNZH01000027">
    <property type="protein sequence ID" value="TDR36663.1"/>
    <property type="molecule type" value="Genomic_DNA"/>
</dbReference>
<dbReference type="Pfam" id="PF13559">
    <property type="entry name" value="DUF4129"/>
    <property type="match status" value="1"/>
</dbReference>
<accession>A0A4R6YIS0</accession>
<dbReference type="OrthoDB" id="183980at2"/>
<dbReference type="AlphaFoldDB" id="A0A4R6YIS0"/>
<evidence type="ECO:0000313" key="3">
    <source>
        <dbReference type="EMBL" id="TDR36663.1"/>
    </source>
</evidence>
<keyword evidence="1" id="KW-1133">Transmembrane helix</keyword>
<feature type="transmembrane region" description="Helical" evidence="1">
    <location>
        <begin position="44"/>
        <end position="68"/>
    </location>
</feature>
<dbReference type="Proteomes" id="UP000295293">
    <property type="component" value="Unassembled WGS sequence"/>
</dbReference>
<evidence type="ECO:0000313" key="4">
    <source>
        <dbReference type="Proteomes" id="UP000295293"/>
    </source>
</evidence>
<keyword evidence="1" id="KW-0812">Transmembrane</keyword>
<reference evidence="3 4" key="1">
    <citation type="submission" date="2019-03" db="EMBL/GenBank/DDBJ databases">
        <title>Genomic Encyclopedia of Type Strains, Phase IV (KMG-IV): sequencing the most valuable type-strain genomes for metagenomic binning, comparative biology and taxonomic classification.</title>
        <authorList>
            <person name="Goeker M."/>
        </authorList>
    </citation>
    <scope>NUCLEOTIDE SEQUENCE [LARGE SCALE GENOMIC DNA]</scope>
    <source>
        <strain evidence="3 4">DSM 21667</strain>
    </source>
</reference>
<feature type="transmembrane region" description="Helical" evidence="1">
    <location>
        <begin position="210"/>
        <end position="230"/>
    </location>
</feature>